<proteinExistence type="predicted"/>
<evidence type="ECO:0000313" key="2">
    <source>
        <dbReference type="EMBL" id="KSV57959.1"/>
    </source>
</evidence>
<dbReference type="InterPro" id="IPR038721">
    <property type="entry name" value="IS701-like_DDE_dom"/>
</dbReference>
<dbReference type="Gene3D" id="3.90.350.10">
    <property type="entry name" value="Transposase Inhibitor Protein From Tn5, Chain A, domain 1"/>
    <property type="match status" value="1"/>
</dbReference>
<dbReference type="OrthoDB" id="29496at2"/>
<dbReference type="Pfam" id="PF13546">
    <property type="entry name" value="DDE_5"/>
    <property type="match status" value="1"/>
</dbReference>
<keyword evidence="3" id="KW-1185">Reference proteome</keyword>
<dbReference type="Proteomes" id="UP000054874">
    <property type="component" value="Unassembled WGS sequence"/>
</dbReference>
<name>A0A0V8QBQ4_9FIRM</name>
<dbReference type="STRING" id="290052.ASU35_14680"/>
<reference evidence="2 3" key="1">
    <citation type="submission" date="2015-11" db="EMBL/GenBank/DDBJ databases">
        <title>Butyribacter intestini gen. nov., sp. nov., a butyric acid-producing bacterium of the family Lachnospiraceae isolated from the human faeces.</title>
        <authorList>
            <person name="Zou Y."/>
            <person name="Xue W."/>
            <person name="Luo G."/>
            <person name="Lv M."/>
        </authorList>
    </citation>
    <scope>NUCLEOTIDE SEQUENCE [LARGE SCALE GENOMIC DNA]</scope>
    <source>
        <strain evidence="2 3">ACET-33324</strain>
    </source>
</reference>
<dbReference type="EMBL" id="LNAM01000192">
    <property type="protein sequence ID" value="KSV57959.1"/>
    <property type="molecule type" value="Genomic_DNA"/>
</dbReference>
<dbReference type="RefSeq" id="WP_058353809.1">
    <property type="nucleotide sequence ID" value="NZ_CABMMD010000192.1"/>
</dbReference>
<organism evidence="2 3">
    <name type="scientific">Acetivibrio ethanolgignens</name>
    <dbReference type="NCBI Taxonomy" id="290052"/>
    <lineage>
        <taxon>Bacteria</taxon>
        <taxon>Bacillati</taxon>
        <taxon>Bacillota</taxon>
        <taxon>Clostridia</taxon>
        <taxon>Eubacteriales</taxon>
        <taxon>Oscillospiraceae</taxon>
        <taxon>Acetivibrio</taxon>
    </lineage>
</organism>
<evidence type="ECO:0000259" key="1">
    <source>
        <dbReference type="Pfam" id="PF13546"/>
    </source>
</evidence>
<feature type="domain" description="Transposase IS701-like DDE" evidence="1">
    <location>
        <begin position="76"/>
        <end position="265"/>
    </location>
</feature>
<dbReference type="SUPFAM" id="SSF53098">
    <property type="entry name" value="Ribonuclease H-like"/>
    <property type="match status" value="1"/>
</dbReference>
<protein>
    <submittedName>
        <fullName evidence="2">Transposase</fullName>
    </submittedName>
</protein>
<gene>
    <name evidence="2" type="ORF">ASU35_14680</name>
</gene>
<evidence type="ECO:0000313" key="3">
    <source>
        <dbReference type="Proteomes" id="UP000054874"/>
    </source>
</evidence>
<comment type="caution">
    <text evidence="2">The sequence shown here is derived from an EMBL/GenBank/DDBJ whole genome shotgun (WGS) entry which is preliminary data.</text>
</comment>
<sequence>MNKIITQTTQNDKQISKSIKRFFTRFHVSSALKSANAYKKKGIPVTEVFQYLFLLIFSNRSMYMNLITGRNTPGFAKDTVYRFMKMVQINWIRFTTILSSRIIKDAVLPLDSEERANVLILDDSMFERSRSKKVELLAKVYDHAKHKYSFGFRMLTLGWSDGSTFLPVNSVLLSSEKKGNRVNEAAALDKRTAGYKRRALSMQKGTLAMLDLLKAAKKAAIPAKYVLFDSWFSSPSTLHAVKKIGYDVIGMVKKTPKMFFRYNGEDMSLISIYNRNKKRRGRSRYLLSVIVDVVKDGEIIPAKVVYVRNRNKRKEYLCLISTDTSLDEEEIIRIYGKRWDIEVFFKVCKSYLNLSRECNSLSYDAMTAHTAVVFTRYMMLSLENRESNDTRSLGELFLYFSDEMADITWIQAFQMLLHMFRTMLADNTELSEDKIDELADTFMNALPPLLKTQLCAA</sequence>
<dbReference type="AlphaFoldDB" id="A0A0V8QBQ4"/>
<accession>A0A0V8QBQ4</accession>
<dbReference type="InterPro" id="IPR012337">
    <property type="entry name" value="RNaseH-like_sf"/>
</dbReference>